<feature type="region of interest" description="Disordered" evidence="7">
    <location>
        <begin position="17"/>
        <end position="36"/>
    </location>
</feature>
<evidence type="ECO:0000256" key="2">
    <source>
        <dbReference type="ARBA" id="ARBA00012920"/>
    </source>
</evidence>
<dbReference type="InterPro" id="IPR027474">
    <property type="entry name" value="L-asparaginase_N"/>
</dbReference>
<comment type="similarity">
    <text evidence="1">Belongs to the asparaginase 1 family.</text>
</comment>
<dbReference type="PIRSF" id="PIRSF001220">
    <property type="entry name" value="L-ASNase_gatD"/>
    <property type="match status" value="1"/>
</dbReference>
<dbReference type="EMBL" id="CP009220">
    <property type="protein sequence ID" value="ALC06322.1"/>
    <property type="molecule type" value="Genomic_DNA"/>
</dbReference>
<dbReference type="PANTHER" id="PTHR11707">
    <property type="entry name" value="L-ASPARAGINASE"/>
    <property type="match status" value="1"/>
</dbReference>
<dbReference type="GO" id="GO:0004067">
    <property type="term" value="F:asparaginase activity"/>
    <property type="evidence" value="ECO:0007669"/>
    <property type="project" value="UniProtKB-UniRule"/>
</dbReference>
<dbReference type="InterPro" id="IPR036152">
    <property type="entry name" value="Asp/glu_Ase-like_sf"/>
</dbReference>
<dbReference type="SFLD" id="SFLDS00057">
    <property type="entry name" value="Glutaminase/Asparaginase"/>
    <property type="match status" value="1"/>
</dbReference>
<feature type="domain" description="Asparaginase/glutaminase C-terminal" evidence="9">
    <location>
        <begin position="232"/>
        <end position="340"/>
    </location>
</feature>
<dbReference type="AlphaFoldDB" id="A0A0M4CMM3"/>
<evidence type="ECO:0000313" key="11">
    <source>
        <dbReference type="Proteomes" id="UP000068067"/>
    </source>
</evidence>
<evidence type="ECO:0000259" key="8">
    <source>
        <dbReference type="Pfam" id="PF00710"/>
    </source>
</evidence>
<dbReference type="GO" id="GO:0006528">
    <property type="term" value="P:asparagine metabolic process"/>
    <property type="evidence" value="ECO:0007669"/>
    <property type="project" value="InterPro"/>
</dbReference>
<evidence type="ECO:0000256" key="1">
    <source>
        <dbReference type="ARBA" id="ARBA00010518"/>
    </source>
</evidence>
<dbReference type="PIRSF" id="PIRSF500176">
    <property type="entry name" value="L_ASNase"/>
    <property type="match status" value="1"/>
</dbReference>
<evidence type="ECO:0000256" key="7">
    <source>
        <dbReference type="SAM" id="MobiDB-lite"/>
    </source>
</evidence>
<dbReference type="InterPro" id="IPR004550">
    <property type="entry name" value="AsnASE_II"/>
</dbReference>
<evidence type="ECO:0000259" key="9">
    <source>
        <dbReference type="Pfam" id="PF17763"/>
    </source>
</evidence>
<dbReference type="InterPro" id="IPR027473">
    <property type="entry name" value="L-asparaginase_C"/>
</dbReference>
<evidence type="ECO:0000256" key="3">
    <source>
        <dbReference type="ARBA" id="ARBA00022801"/>
    </source>
</evidence>
<feature type="binding site" evidence="5">
    <location>
        <begin position="126"/>
        <end position="127"/>
    </location>
    <ligand>
        <name>substrate</name>
    </ligand>
</feature>
<dbReference type="SMART" id="SM00870">
    <property type="entry name" value="Asparaginase"/>
    <property type="match status" value="1"/>
</dbReference>
<evidence type="ECO:0000256" key="5">
    <source>
        <dbReference type="PIRSR" id="PIRSR001220-2"/>
    </source>
</evidence>
<dbReference type="InterPro" id="IPR040919">
    <property type="entry name" value="Asparaginase_C"/>
</dbReference>
<dbReference type="Proteomes" id="UP000068067">
    <property type="component" value="Chromosome"/>
</dbReference>
<dbReference type="KEGG" id="cdx:CDES_09685"/>
<dbReference type="PANTHER" id="PTHR11707:SF28">
    <property type="entry name" value="60 KDA LYSOPHOSPHOLIPASE"/>
    <property type="match status" value="1"/>
</dbReference>
<sequence>MNPLLLSYQPQLVDTLERMSEQSSTSSHHDAKHTSTTQKVALITTGGTIACTADANGHLIPTVSGTELLAPIASRFDGSHISFEVHEINRLDSSSMTFADLDSIITTVNRVLEDPDVVGIVVTHGTDSMEESAIAVDTFLNDPRPVIFTGAQKPFDHPESDGPSNLFEACLIASDPSARGIGALIVFGHAVLPARGCTKWDTADELAFATNAPEEPERPTPLTHTPLANISVEIIPAYPGATGSMVEVALAGGAQGLVVEAMGSGNVGTRMGDALGKALDAGIPVIISTRVPRGEVVGAYGGAGGGATLAAKGALGSRYFRAGQARILLAAALATGVHPATLI</sequence>
<dbReference type="InterPro" id="IPR037152">
    <property type="entry name" value="L-asparaginase_N_sf"/>
</dbReference>
<keyword evidence="11" id="KW-1185">Reference proteome</keyword>
<feature type="active site" description="O-isoaspartyl threonine intermediate" evidence="4">
    <location>
        <position position="48"/>
    </location>
</feature>
<dbReference type="STRING" id="931089.CDES_09685"/>
<proteinExistence type="inferred from homology"/>
<evidence type="ECO:0000256" key="4">
    <source>
        <dbReference type="PIRSR" id="PIRSR001220-1"/>
    </source>
</evidence>
<gene>
    <name evidence="10" type="ORF">CDES_09685</name>
</gene>
<protein>
    <recommendedName>
        <fullName evidence="2">asparaginase</fullName>
        <ecNumber evidence="2">3.5.1.1</ecNumber>
    </recommendedName>
</protein>
<evidence type="ECO:0000256" key="6">
    <source>
        <dbReference type="PROSITE-ProRule" id="PRU10099"/>
    </source>
</evidence>
<feature type="domain" description="L-asparaginase N-terminal" evidence="8">
    <location>
        <begin position="39"/>
        <end position="210"/>
    </location>
</feature>
<name>A0A0M4CMM3_9CORY</name>
<dbReference type="PROSITE" id="PS51732">
    <property type="entry name" value="ASN_GLN_ASE_3"/>
    <property type="match status" value="1"/>
</dbReference>
<dbReference type="InterPro" id="IPR020827">
    <property type="entry name" value="Asparaginase/glutaminase_AS1"/>
</dbReference>
<dbReference type="Pfam" id="PF00710">
    <property type="entry name" value="Asparaginase"/>
    <property type="match status" value="1"/>
</dbReference>
<dbReference type="Pfam" id="PF17763">
    <property type="entry name" value="Asparaginase_C"/>
    <property type="match status" value="1"/>
</dbReference>
<dbReference type="InterPro" id="IPR006034">
    <property type="entry name" value="Asparaginase/glutaminase-like"/>
</dbReference>
<dbReference type="Gene3D" id="3.40.50.1170">
    <property type="entry name" value="L-asparaginase, N-terminal domain"/>
    <property type="match status" value="1"/>
</dbReference>
<organism evidence="10 11">
    <name type="scientific">Corynebacterium deserti GIMN1.010</name>
    <dbReference type="NCBI Taxonomy" id="931089"/>
    <lineage>
        <taxon>Bacteria</taxon>
        <taxon>Bacillati</taxon>
        <taxon>Actinomycetota</taxon>
        <taxon>Actinomycetes</taxon>
        <taxon>Mycobacteriales</taxon>
        <taxon>Corynebacteriaceae</taxon>
        <taxon>Corynebacterium</taxon>
    </lineage>
</organism>
<dbReference type="PROSITE" id="PS00144">
    <property type="entry name" value="ASN_GLN_ASE_1"/>
    <property type="match status" value="1"/>
</dbReference>
<evidence type="ECO:0000313" key="10">
    <source>
        <dbReference type="EMBL" id="ALC06322.1"/>
    </source>
</evidence>
<dbReference type="CDD" id="cd08964">
    <property type="entry name" value="L-asparaginase_II"/>
    <property type="match status" value="1"/>
</dbReference>
<feature type="active site" evidence="6">
    <location>
        <position position="48"/>
    </location>
</feature>
<dbReference type="PATRIC" id="fig|931089.4.peg.1955"/>
<dbReference type="PRINTS" id="PR00139">
    <property type="entry name" value="ASNGLNASE"/>
</dbReference>
<dbReference type="EC" id="3.5.1.1" evidence="2"/>
<feature type="binding site" evidence="5">
    <location>
        <position position="93"/>
    </location>
    <ligand>
        <name>substrate</name>
    </ligand>
</feature>
<accession>A0A0M4CMM3</accession>
<keyword evidence="3 10" id="KW-0378">Hydrolase</keyword>
<dbReference type="Gene3D" id="3.40.50.40">
    <property type="match status" value="1"/>
</dbReference>
<dbReference type="SUPFAM" id="SSF53774">
    <property type="entry name" value="Glutaminase/Asparaginase"/>
    <property type="match status" value="1"/>
</dbReference>
<reference evidence="10 11" key="1">
    <citation type="submission" date="2014-08" db="EMBL/GenBank/DDBJ databases">
        <title>Complete genome sequence of Corynebacterium deserti GIMN1.010 (=DSM 45689), isolated from desert sand in western China.</title>
        <authorList>
            <person name="Ruckert C."/>
            <person name="Albersmeier A."/>
            <person name="Kalinowski J."/>
        </authorList>
    </citation>
    <scope>NUCLEOTIDE SEQUENCE [LARGE SCALE GENOMIC DNA]</scope>
    <source>
        <strain evidence="10 11">GIMN1.010</strain>
    </source>
</reference>